<keyword evidence="3" id="KW-0282">Flagellum</keyword>
<sequence length="410" mass="46237">MRVYTVDNKFNEETVKLGLLYLSQAHEVSMENFVKQYALDQRMASSVSEFAEAYRIGMGKVEPIINDPMVEDITITSENYVYIYHSKLGPMRTDVFFTEDETRKFAQHIAQRSGKTVSVYNPVVDVSYKNYRINIVYEDVGKPSISIRKLRAAAFTPFDLIQSGAATPKVMAYLWLAIEHRSNIIITGSTSSGKTTLLNAILSFVPRASRIVSIEDARELNIMNENVVSLQSKISLTQSGGISVNDLIEFSKYDGADYLVLGEARGDVIRSYFRYITSGRNAITTIHGGSSSALIRRLKSLPLYLPISNILAIDAIVEVKNSGRRYINKISEPFYEGSLSLNNVFDYSSGHYEESGVSYLLENIASKTGMDREYIIKDLDRKAKILENMQKPADYMDFVRKVRDEANKIT</sequence>
<reference evidence="3 4" key="2">
    <citation type="journal article" date="2000" name="Proc. Natl. Acad. Sci. U.S.A.">
        <title>Archaeal adaptation to higher temperatures revealed by genomic sequence of Thermoplasma volcanium.</title>
        <authorList>
            <person name="Kawashima T."/>
            <person name="Amano N."/>
            <person name="Koike H."/>
            <person name="Makino S."/>
            <person name="Higuchi S."/>
            <person name="Kawashima-Ohya Y."/>
            <person name="Watanabe K."/>
            <person name="Yamazaki M."/>
            <person name="Kanehori K."/>
            <person name="Kawamoto T."/>
            <person name="Nunoshiba T."/>
            <person name="Yamamoto Y."/>
            <person name="Aramaki H."/>
            <person name="Makino K."/>
            <person name="Suzuki M."/>
        </authorList>
    </citation>
    <scope>NUCLEOTIDE SEQUENCE [LARGE SCALE GENOMIC DNA]</scope>
    <source>
        <strain evidence="4">ATCC 51530 / DSM 4299 / JCM 9571 / NBRC 15438 / GSS1</strain>
    </source>
</reference>
<protein>
    <submittedName>
        <fullName evidence="3">Flagella-related protein I</fullName>
    </submittedName>
</protein>
<feature type="domain" description="Bacterial type II secretion system protein E" evidence="2">
    <location>
        <begin position="143"/>
        <end position="301"/>
    </location>
</feature>
<dbReference type="eggNOG" id="arCOG01817">
    <property type="taxonomic scope" value="Archaea"/>
</dbReference>
<comment type="similarity">
    <text evidence="1">Belongs to the GSP E family.</text>
</comment>
<dbReference type="SUPFAM" id="SSF52540">
    <property type="entry name" value="P-loop containing nucleoside triphosphate hydrolases"/>
    <property type="match status" value="1"/>
</dbReference>
<dbReference type="KEGG" id="tvo:TVG1070228"/>
<dbReference type="OrthoDB" id="33500at2157"/>
<gene>
    <name evidence="3" type="ORF">TVG1070228</name>
</gene>
<dbReference type="PANTHER" id="PTHR30486">
    <property type="entry name" value="TWITCHING MOTILITY PROTEIN PILT"/>
    <property type="match status" value="1"/>
</dbReference>
<dbReference type="Gene3D" id="3.40.50.300">
    <property type="entry name" value="P-loop containing nucleotide triphosphate hydrolases"/>
    <property type="match status" value="1"/>
</dbReference>
<dbReference type="InterPro" id="IPR001482">
    <property type="entry name" value="T2SS/T4SS_dom"/>
</dbReference>
<organism evidence="3 4">
    <name type="scientific">Thermoplasma volcanium (strain ATCC 51530 / DSM 4299 / JCM 9571 / NBRC 15438 / GSS1)</name>
    <dbReference type="NCBI Taxonomy" id="273116"/>
    <lineage>
        <taxon>Archaea</taxon>
        <taxon>Methanobacteriati</taxon>
        <taxon>Thermoplasmatota</taxon>
        <taxon>Thermoplasmata</taxon>
        <taxon>Thermoplasmatales</taxon>
        <taxon>Thermoplasmataceae</taxon>
        <taxon>Thermoplasma</taxon>
    </lineage>
</organism>
<keyword evidence="4" id="KW-1185">Reference proteome</keyword>
<dbReference type="PhylomeDB" id="Q979W6"/>
<keyword evidence="3" id="KW-0969">Cilium</keyword>
<accession>Q979W6</accession>
<dbReference type="PANTHER" id="PTHR30486:SF6">
    <property type="entry name" value="TYPE IV PILUS RETRACTATION ATPASE PILT"/>
    <property type="match status" value="1"/>
</dbReference>
<proteinExistence type="inferred from homology"/>
<name>Q979W6_THEVO</name>
<dbReference type="RefSeq" id="WP_010917273.1">
    <property type="nucleotide sequence ID" value="NC_002689.2"/>
</dbReference>
<evidence type="ECO:0000313" key="3">
    <source>
        <dbReference type="EMBL" id="BAB60186.1"/>
    </source>
</evidence>
<dbReference type="AlphaFoldDB" id="Q979W6"/>
<evidence type="ECO:0000259" key="2">
    <source>
        <dbReference type="Pfam" id="PF00437"/>
    </source>
</evidence>
<dbReference type="InterPro" id="IPR050921">
    <property type="entry name" value="T4SS_GSP_E_ATPase"/>
</dbReference>
<dbReference type="EMBL" id="BA000011">
    <property type="protein sequence ID" value="BAB60186.1"/>
    <property type="molecule type" value="Genomic_DNA"/>
</dbReference>
<dbReference type="GO" id="GO:0016887">
    <property type="term" value="F:ATP hydrolysis activity"/>
    <property type="evidence" value="ECO:0007669"/>
    <property type="project" value="InterPro"/>
</dbReference>
<keyword evidence="3" id="KW-0966">Cell projection</keyword>
<dbReference type="Gene3D" id="3.30.450.380">
    <property type="match status" value="1"/>
</dbReference>
<reference evidence="3 4" key="1">
    <citation type="journal article" date="1999" name="Proc. Jpn. Acad.">
        <title>Determination of the complete genomic DNA sequence of Thermoplasma volvanium GSS1.</title>
        <authorList>
            <person name="Kawashima T."/>
            <person name="Yamamoto Y."/>
            <person name="Aramaki H."/>
            <person name="Nunoshiba T."/>
            <person name="Kawamoto T."/>
            <person name="Watanabe K."/>
            <person name="Yamazaki M."/>
            <person name="Kanehori K."/>
            <person name="Amano N."/>
            <person name="Ohya Y."/>
            <person name="Makino K."/>
            <person name="Suzuki M."/>
        </authorList>
    </citation>
    <scope>NUCLEOTIDE SEQUENCE [LARGE SCALE GENOMIC DNA]</scope>
    <source>
        <strain evidence="4">ATCC 51530 / DSM 4299 / JCM 9571 / NBRC 15438 / GSS1</strain>
    </source>
</reference>
<dbReference type="STRING" id="273116.gene:9381838"/>
<evidence type="ECO:0000313" key="4">
    <source>
        <dbReference type="Proteomes" id="UP000001017"/>
    </source>
</evidence>
<dbReference type="GeneID" id="1441155"/>
<dbReference type="InterPro" id="IPR027417">
    <property type="entry name" value="P-loop_NTPase"/>
</dbReference>
<dbReference type="Pfam" id="PF00437">
    <property type="entry name" value="T2SSE"/>
    <property type="match status" value="1"/>
</dbReference>
<dbReference type="PaxDb" id="273116-14325282"/>
<dbReference type="HOGENOM" id="CLU_005379_2_2_2"/>
<dbReference type="Proteomes" id="UP000001017">
    <property type="component" value="Chromosome"/>
</dbReference>
<evidence type="ECO:0000256" key="1">
    <source>
        <dbReference type="ARBA" id="ARBA00006611"/>
    </source>
</evidence>